<dbReference type="PROSITE" id="PS51186">
    <property type="entry name" value="GNAT"/>
    <property type="match status" value="1"/>
</dbReference>
<dbReference type="SUPFAM" id="SSF55729">
    <property type="entry name" value="Acyl-CoA N-acyltransferases (Nat)"/>
    <property type="match status" value="1"/>
</dbReference>
<organism evidence="2 3">
    <name type="scientific">Micromonospora cathayae</name>
    <dbReference type="NCBI Taxonomy" id="3028804"/>
    <lineage>
        <taxon>Bacteria</taxon>
        <taxon>Bacillati</taxon>
        <taxon>Actinomycetota</taxon>
        <taxon>Actinomycetes</taxon>
        <taxon>Micromonosporales</taxon>
        <taxon>Micromonosporaceae</taxon>
        <taxon>Micromonospora</taxon>
    </lineage>
</organism>
<dbReference type="InterPro" id="IPR051556">
    <property type="entry name" value="N-term/lysine_N-AcTrnsfr"/>
</dbReference>
<proteinExistence type="predicted"/>
<keyword evidence="3" id="KW-1185">Reference proteome</keyword>
<feature type="domain" description="N-acetyltransferase" evidence="1">
    <location>
        <begin position="4"/>
        <end position="156"/>
    </location>
</feature>
<accession>A0ABY7ZQ59</accession>
<dbReference type="Proteomes" id="UP001219605">
    <property type="component" value="Chromosome"/>
</dbReference>
<name>A0ABY7ZQ59_9ACTN</name>
<reference evidence="2 3" key="1">
    <citation type="submission" date="2023-02" db="EMBL/GenBank/DDBJ databases">
        <authorList>
            <person name="Mo P."/>
        </authorList>
    </citation>
    <scope>NUCLEOTIDE SEQUENCE [LARGE SCALE GENOMIC DNA]</scope>
    <source>
        <strain evidence="2 3">HUAS 3</strain>
    </source>
</reference>
<dbReference type="Gene3D" id="3.40.630.30">
    <property type="match status" value="1"/>
</dbReference>
<dbReference type="PANTHER" id="PTHR42919">
    <property type="entry name" value="N-ALPHA-ACETYLTRANSFERASE"/>
    <property type="match status" value="1"/>
</dbReference>
<evidence type="ECO:0000259" key="1">
    <source>
        <dbReference type="PROSITE" id="PS51186"/>
    </source>
</evidence>
<dbReference type="RefSeq" id="WP_275031606.1">
    <property type="nucleotide sequence ID" value="NZ_CP118615.1"/>
</dbReference>
<evidence type="ECO:0000313" key="2">
    <source>
        <dbReference type="EMBL" id="WDZ84916.1"/>
    </source>
</evidence>
<dbReference type="InterPro" id="IPR016181">
    <property type="entry name" value="Acyl_CoA_acyltransferase"/>
</dbReference>
<sequence length="156" mass="17376">MQTLRLEPMTEEQYARYSARAEADYAQSIVASGAMALPEATEKARADYRRLLPDGLGTAGHRLWTVYDGDVEVGLAWVGTERKSDGPHAFVYDVEVHEGLRRRGYGRGIMQAVDRWCREAGVVAVGLNVFGHNTGARALYEELGYQVVSVQMRKLL</sequence>
<evidence type="ECO:0000313" key="3">
    <source>
        <dbReference type="Proteomes" id="UP001219605"/>
    </source>
</evidence>
<dbReference type="InterPro" id="IPR000182">
    <property type="entry name" value="GNAT_dom"/>
</dbReference>
<dbReference type="PANTHER" id="PTHR42919:SF35">
    <property type="entry name" value="N-ACETYLTRANSFERASE DOMAIN-CONTAINING PROTEIN"/>
    <property type="match status" value="1"/>
</dbReference>
<dbReference type="EMBL" id="CP118615">
    <property type="protein sequence ID" value="WDZ84916.1"/>
    <property type="molecule type" value="Genomic_DNA"/>
</dbReference>
<protein>
    <submittedName>
        <fullName evidence="2">GNAT family N-acetyltransferase</fullName>
    </submittedName>
</protein>
<gene>
    <name evidence="2" type="ORF">PVK37_00080</name>
</gene>
<dbReference type="Pfam" id="PF00583">
    <property type="entry name" value="Acetyltransf_1"/>
    <property type="match status" value="1"/>
</dbReference>